<comment type="cofactor">
    <cofactor evidence="1">
        <name>pyridoxal 5'-phosphate</name>
        <dbReference type="ChEBI" id="CHEBI:597326"/>
    </cofactor>
</comment>
<dbReference type="PANTHER" id="PTHR45744:SF25">
    <property type="entry name" value="AMINOTRANSFERASE TAT2-RELATED"/>
    <property type="match status" value="1"/>
</dbReference>
<sequence>MENKMAKWGFKNQKEPNVTIRDILEILKRNLKENDQRPLIHLGHGDPSSYPSFRTTPVAEQALFTAIRSSQFNGYAPSAGISAARRPGYPLYEAHAAFSNLEVRHFDLLPEKGWEIDLDNVEALADDNTIAMVVINPGNPCGNVFTFEHMQKIAETAKRIGVLLIADEVYNHLVFGRNQFVPMGTFGSVAPMLTVGTISKRWLVPGWRFGWIAVTDPNGVLNKSGIAECIQSYLNITADPATPVQGAIPEILKKSTKDFFSKTNNTLREAADACYAKISEIPSLTCPHKPEGAMSTMLKINLPLLEDVKDDMDFASKLATEESGMWWD</sequence>
<dbReference type="EMBL" id="JABTTQ020001126">
    <property type="protein sequence ID" value="KAK6134918.1"/>
    <property type="molecule type" value="Genomic_DNA"/>
</dbReference>
<dbReference type="InterPro" id="IPR015421">
    <property type="entry name" value="PyrdxlP-dep_Trfase_major"/>
</dbReference>
<organism evidence="5 6">
    <name type="scientific">Rehmannia glutinosa</name>
    <name type="common">Chinese foxglove</name>
    <dbReference type="NCBI Taxonomy" id="99300"/>
    <lineage>
        <taxon>Eukaryota</taxon>
        <taxon>Viridiplantae</taxon>
        <taxon>Streptophyta</taxon>
        <taxon>Embryophyta</taxon>
        <taxon>Tracheophyta</taxon>
        <taxon>Spermatophyta</taxon>
        <taxon>Magnoliopsida</taxon>
        <taxon>eudicotyledons</taxon>
        <taxon>Gunneridae</taxon>
        <taxon>Pentapetalae</taxon>
        <taxon>asterids</taxon>
        <taxon>lamiids</taxon>
        <taxon>Lamiales</taxon>
        <taxon>Orobanchaceae</taxon>
        <taxon>Rehmannieae</taxon>
        <taxon>Rehmannia</taxon>
    </lineage>
</organism>
<feature type="domain" description="Aminotransferase class I/classII large" evidence="4">
    <location>
        <begin position="86"/>
        <end position="322"/>
    </location>
</feature>
<accession>A0ABR0VIB6</accession>
<evidence type="ECO:0000313" key="5">
    <source>
        <dbReference type="EMBL" id="KAK6134918.1"/>
    </source>
</evidence>
<reference evidence="5 6" key="1">
    <citation type="journal article" date="2021" name="Comput. Struct. Biotechnol. J.">
        <title>De novo genome assembly of the potent medicinal plant Rehmannia glutinosa using nanopore technology.</title>
        <authorList>
            <person name="Ma L."/>
            <person name="Dong C."/>
            <person name="Song C."/>
            <person name="Wang X."/>
            <person name="Zheng X."/>
            <person name="Niu Y."/>
            <person name="Chen S."/>
            <person name="Feng W."/>
        </authorList>
    </citation>
    <scope>NUCLEOTIDE SEQUENCE [LARGE SCALE GENOMIC DNA]</scope>
    <source>
        <strain evidence="5">DH-2019</strain>
    </source>
</reference>
<dbReference type="SUPFAM" id="SSF53383">
    <property type="entry name" value="PLP-dependent transferases"/>
    <property type="match status" value="1"/>
</dbReference>
<proteinExistence type="inferred from homology"/>
<dbReference type="Pfam" id="PF00155">
    <property type="entry name" value="Aminotran_1_2"/>
    <property type="match status" value="1"/>
</dbReference>
<protein>
    <recommendedName>
        <fullName evidence="4">Aminotransferase class I/classII large domain-containing protein</fullName>
    </recommendedName>
</protein>
<evidence type="ECO:0000256" key="2">
    <source>
        <dbReference type="ARBA" id="ARBA00007441"/>
    </source>
</evidence>
<keyword evidence="6" id="KW-1185">Reference proteome</keyword>
<evidence type="ECO:0000256" key="1">
    <source>
        <dbReference type="ARBA" id="ARBA00001933"/>
    </source>
</evidence>
<gene>
    <name evidence="5" type="ORF">DH2020_031338</name>
</gene>
<dbReference type="InterPro" id="IPR004839">
    <property type="entry name" value="Aminotransferase_I/II_large"/>
</dbReference>
<dbReference type="CDD" id="cd00609">
    <property type="entry name" value="AAT_like"/>
    <property type="match status" value="1"/>
</dbReference>
<dbReference type="NCBIfam" id="TIGR01265">
    <property type="entry name" value="tyr_nico_aTase"/>
    <property type="match status" value="1"/>
</dbReference>
<evidence type="ECO:0000259" key="4">
    <source>
        <dbReference type="Pfam" id="PF00155"/>
    </source>
</evidence>
<dbReference type="Proteomes" id="UP001318860">
    <property type="component" value="Unassembled WGS sequence"/>
</dbReference>
<evidence type="ECO:0000256" key="3">
    <source>
        <dbReference type="ARBA" id="ARBA00022898"/>
    </source>
</evidence>
<dbReference type="Gene3D" id="3.40.640.10">
    <property type="entry name" value="Type I PLP-dependent aspartate aminotransferase-like (Major domain)"/>
    <property type="match status" value="2"/>
</dbReference>
<dbReference type="PANTHER" id="PTHR45744">
    <property type="entry name" value="TYROSINE AMINOTRANSFERASE"/>
    <property type="match status" value="1"/>
</dbReference>
<keyword evidence="3" id="KW-0663">Pyridoxal phosphate</keyword>
<dbReference type="InterPro" id="IPR015422">
    <property type="entry name" value="PyrdxlP-dep_Trfase_small"/>
</dbReference>
<comment type="caution">
    <text evidence="5">The sequence shown here is derived from an EMBL/GenBank/DDBJ whole genome shotgun (WGS) entry which is preliminary data.</text>
</comment>
<dbReference type="InterPro" id="IPR015424">
    <property type="entry name" value="PyrdxlP-dep_Trfase"/>
</dbReference>
<comment type="similarity">
    <text evidence="2">Belongs to the class-I pyridoxal-phosphate-dependent aminotransferase family.</text>
</comment>
<dbReference type="InterPro" id="IPR005958">
    <property type="entry name" value="TyrNic_aminoTrfase"/>
</dbReference>
<name>A0ABR0VIB6_REHGL</name>
<dbReference type="Gene3D" id="3.90.1150.10">
    <property type="entry name" value="Aspartate Aminotransferase, domain 1"/>
    <property type="match status" value="2"/>
</dbReference>
<evidence type="ECO:0000313" key="6">
    <source>
        <dbReference type="Proteomes" id="UP001318860"/>
    </source>
</evidence>